<dbReference type="CDD" id="cd12915">
    <property type="entry name" value="PDC2_DGC_like"/>
    <property type="match status" value="1"/>
</dbReference>
<dbReference type="RefSeq" id="WP_137265980.1">
    <property type="nucleotide sequence ID" value="NZ_SZUA01000001.1"/>
</dbReference>
<dbReference type="Proteomes" id="UP000308707">
    <property type="component" value="Unassembled WGS sequence"/>
</dbReference>
<feature type="domain" description="PAS" evidence="2">
    <location>
        <begin position="437"/>
        <end position="508"/>
    </location>
</feature>
<keyword evidence="1" id="KW-0812">Transmembrane</keyword>
<dbReference type="InterPro" id="IPR052155">
    <property type="entry name" value="Biofilm_reg_signaling"/>
</dbReference>
<sequence length="978" mass="107147">MGEDGRVPLGSARTVRVVGLALGLALTAGLLVAILYDRSARLDAARRQSTTLATGTDRLLGYELRNLERALTGIAADGETYFRTTPGQAAALLSDTVAGVVFRHPELESVVLFDPAGKALSVGDSDPELPLWIAGAPRTRQPLIFGPLRRGLHEGWTVPIALRTDSGNWLVARLRTSEFQRMIDGLDIGREGSVVVLDRRGVVLARSSVARVYVGRRVPLPDVSGGTLTRHIVSELDGVQRLTSFSANSGYPVLVAVGIGMREALAPWIVYATTATALIALYWLGLWFLVRRMAGAEATREAMLEEIGAQADWLRQAQLAARSGVWRIEADEGHVRASEQAAALFGFAPGGGTIPIERFFERMHPEDRPRVEQEFAQARQLRQPFASEYRIVLPGDRIRWISARGALATDGRNQERMTGTIVDITERREALARIQRAETQFRELFERNPLPFWVFDVETLRFLAVNEAAVQTYGYTRAQFLTMSILDIRPDEDVESVRASMQDVKPYEHDGRVWIHLTRDGRRLFVRIHSSGIEFAGRSARLVLAEDVSERVAYERDLAWRATHDATTGLLNLQALVAQLDALPRPATGPAYAIAYVRLRDLELVAPTLGRSASEAILRAAAERFGDVGQEFGLAAYLPAETFVIAATDPGRRDALLARLAMETSTPVRGEGDLHPIEAWIGIAVGPREGDDAEQTIGNAALAALQARREGVPSVRFDAAMAARAAERLALAARLRLALERGEFELHFQPIRDIGDGRIVSLEALIRWSPDNAGYVPPSQFIPLCEESGLIVPLGEWALAEAARCHGLLAERGRGEVAIAVNVSAVQFLSETLPQSLRALRETHALPRGALQIELTESAVLRSPESARTTMNELREQGVCISIDDFGTGFSSMAYLKDLPLDFLKVDRTFVAGVDSEERNAAICRALIELGHGLGLKIIAEGVESAEQLDWLRKHGCDQAQGYYFGAPGPLADLLRAW</sequence>
<dbReference type="Pfam" id="PF13426">
    <property type="entry name" value="PAS_9"/>
    <property type="match status" value="1"/>
</dbReference>
<feature type="domain" description="PAC" evidence="3">
    <location>
        <begin position="385"/>
        <end position="436"/>
    </location>
</feature>
<dbReference type="InterPro" id="IPR029787">
    <property type="entry name" value="Nucleotide_cyclase"/>
</dbReference>
<protein>
    <submittedName>
        <fullName evidence="6">EAL domain-containing protein</fullName>
    </submittedName>
</protein>
<proteinExistence type="predicted"/>
<keyword evidence="7" id="KW-1185">Reference proteome</keyword>
<dbReference type="PROSITE" id="PS50112">
    <property type="entry name" value="PAS"/>
    <property type="match status" value="1"/>
</dbReference>
<dbReference type="PANTHER" id="PTHR44757:SF2">
    <property type="entry name" value="BIOFILM ARCHITECTURE MAINTENANCE PROTEIN MBAA"/>
    <property type="match status" value="1"/>
</dbReference>
<gene>
    <name evidence="6" type="ORF">FCE95_05725</name>
</gene>
<dbReference type="Gene3D" id="3.20.20.450">
    <property type="entry name" value="EAL domain"/>
    <property type="match status" value="1"/>
</dbReference>
<feature type="transmembrane region" description="Helical" evidence="1">
    <location>
        <begin position="15"/>
        <end position="36"/>
    </location>
</feature>
<dbReference type="InterPro" id="IPR000160">
    <property type="entry name" value="GGDEF_dom"/>
</dbReference>
<dbReference type="SMART" id="SM00267">
    <property type="entry name" value="GGDEF"/>
    <property type="match status" value="1"/>
</dbReference>
<dbReference type="CDD" id="cd00130">
    <property type="entry name" value="PAS"/>
    <property type="match status" value="2"/>
</dbReference>
<dbReference type="SMART" id="SM00091">
    <property type="entry name" value="PAS"/>
    <property type="match status" value="2"/>
</dbReference>
<dbReference type="Gene3D" id="3.30.450.20">
    <property type="entry name" value="PAS domain"/>
    <property type="match status" value="3"/>
</dbReference>
<dbReference type="InterPro" id="IPR013655">
    <property type="entry name" value="PAS_fold_3"/>
</dbReference>
<dbReference type="NCBIfam" id="TIGR00229">
    <property type="entry name" value="sensory_box"/>
    <property type="match status" value="1"/>
</dbReference>
<organism evidence="6 7">
    <name type="scientific">Luteimonas gilva</name>
    <dbReference type="NCBI Taxonomy" id="2572684"/>
    <lineage>
        <taxon>Bacteria</taxon>
        <taxon>Pseudomonadati</taxon>
        <taxon>Pseudomonadota</taxon>
        <taxon>Gammaproteobacteria</taxon>
        <taxon>Lysobacterales</taxon>
        <taxon>Lysobacteraceae</taxon>
        <taxon>Luteimonas</taxon>
    </lineage>
</organism>
<keyword evidence="1" id="KW-0472">Membrane</keyword>
<dbReference type="InterPro" id="IPR001633">
    <property type="entry name" value="EAL_dom"/>
</dbReference>
<dbReference type="InterPro" id="IPR000014">
    <property type="entry name" value="PAS"/>
</dbReference>
<dbReference type="PANTHER" id="PTHR44757">
    <property type="entry name" value="DIGUANYLATE CYCLASE DGCP"/>
    <property type="match status" value="1"/>
</dbReference>
<comment type="caution">
    <text evidence="6">The sequence shown here is derived from an EMBL/GenBank/DDBJ whole genome shotgun (WGS) entry which is preliminary data.</text>
</comment>
<dbReference type="CDD" id="cd01948">
    <property type="entry name" value="EAL"/>
    <property type="match status" value="1"/>
</dbReference>
<dbReference type="PROSITE" id="PS50113">
    <property type="entry name" value="PAC"/>
    <property type="match status" value="1"/>
</dbReference>
<feature type="domain" description="GGDEF" evidence="5">
    <location>
        <begin position="590"/>
        <end position="720"/>
    </location>
</feature>
<dbReference type="SUPFAM" id="SSF141868">
    <property type="entry name" value="EAL domain-like"/>
    <property type="match status" value="1"/>
</dbReference>
<evidence type="ECO:0000256" key="1">
    <source>
        <dbReference type="SAM" id="Phobius"/>
    </source>
</evidence>
<dbReference type="PROSITE" id="PS50887">
    <property type="entry name" value="GGDEF"/>
    <property type="match status" value="1"/>
</dbReference>
<dbReference type="Gene3D" id="3.30.70.270">
    <property type="match status" value="1"/>
</dbReference>
<dbReference type="Pfam" id="PF08447">
    <property type="entry name" value="PAS_3"/>
    <property type="match status" value="1"/>
</dbReference>
<dbReference type="SUPFAM" id="SSF55073">
    <property type="entry name" value="Nucleotide cyclase"/>
    <property type="match status" value="1"/>
</dbReference>
<evidence type="ECO:0000259" key="5">
    <source>
        <dbReference type="PROSITE" id="PS50887"/>
    </source>
</evidence>
<reference evidence="6 7" key="1">
    <citation type="submission" date="2019-04" db="EMBL/GenBank/DDBJ databases">
        <title>Reference strain of H23.</title>
        <authorList>
            <person name="Luo X."/>
        </authorList>
    </citation>
    <scope>NUCLEOTIDE SEQUENCE [LARGE SCALE GENOMIC DNA]</scope>
    <source>
        <strain evidence="6 7">H23</strain>
    </source>
</reference>
<evidence type="ECO:0000259" key="2">
    <source>
        <dbReference type="PROSITE" id="PS50112"/>
    </source>
</evidence>
<dbReference type="InterPro" id="IPR043128">
    <property type="entry name" value="Rev_trsase/Diguanyl_cyclase"/>
</dbReference>
<dbReference type="SMART" id="SM00052">
    <property type="entry name" value="EAL"/>
    <property type="match status" value="1"/>
</dbReference>
<dbReference type="Pfam" id="PF00563">
    <property type="entry name" value="EAL"/>
    <property type="match status" value="1"/>
</dbReference>
<dbReference type="OrthoDB" id="197861at2"/>
<evidence type="ECO:0000313" key="7">
    <source>
        <dbReference type="Proteomes" id="UP000308707"/>
    </source>
</evidence>
<keyword evidence="1" id="KW-1133">Transmembrane helix</keyword>
<evidence type="ECO:0000259" key="4">
    <source>
        <dbReference type="PROSITE" id="PS50883"/>
    </source>
</evidence>
<dbReference type="Gene3D" id="2.10.70.100">
    <property type="match status" value="1"/>
</dbReference>
<feature type="transmembrane region" description="Helical" evidence="1">
    <location>
        <begin position="268"/>
        <end position="290"/>
    </location>
</feature>
<feature type="domain" description="EAL" evidence="4">
    <location>
        <begin position="728"/>
        <end position="978"/>
    </location>
</feature>
<dbReference type="InterPro" id="IPR000700">
    <property type="entry name" value="PAS-assoc_C"/>
</dbReference>
<evidence type="ECO:0000313" key="6">
    <source>
        <dbReference type="EMBL" id="TKR33774.1"/>
    </source>
</evidence>
<dbReference type="Pfam" id="PF00990">
    <property type="entry name" value="GGDEF"/>
    <property type="match status" value="1"/>
</dbReference>
<dbReference type="InterPro" id="IPR035965">
    <property type="entry name" value="PAS-like_dom_sf"/>
</dbReference>
<dbReference type="EMBL" id="SZUA01000001">
    <property type="protein sequence ID" value="TKR33774.1"/>
    <property type="molecule type" value="Genomic_DNA"/>
</dbReference>
<accession>A0A4U5JV53</accession>
<dbReference type="AlphaFoldDB" id="A0A4U5JV53"/>
<dbReference type="SUPFAM" id="SSF55785">
    <property type="entry name" value="PYP-like sensor domain (PAS domain)"/>
    <property type="match status" value="2"/>
</dbReference>
<name>A0A4U5JV53_9GAMM</name>
<dbReference type="InterPro" id="IPR035919">
    <property type="entry name" value="EAL_sf"/>
</dbReference>
<evidence type="ECO:0000259" key="3">
    <source>
        <dbReference type="PROSITE" id="PS50113"/>
    </source>
</evidence>
<dbReference type="PROSITE" id="PS50883">
    <property type="entry name" value="EAL"/>
    <property type="match status" value="1"/>
</dbReference>